<feature type="domain" description="3-oxo-5-alpha-steroid 4-dehydrogenase C-terminal" evidence="8">
    <location>
        <begin position="212"/>
        <end position="341"/>
    </location>
</feature>
<comment type="pathway">
    <text evidence="2">Protein modification; protein glycosylation.</text>
</comment>
<evidence type="ECO:0000313" key="10">
    <source>
        <dbReference type="Proteomes" id="UP000734854"/>
    </source>
</evidence>
<dbReference type="InterPro" id="IPR039698">
    <property type="entry name" value="Dfg10/SRD5A3"/>
</dbReference>
<comment type="subcellular location">
    <subcellularLocation>
        <location evidence="1">Endomembrane system</location>
        <topology evidence="1">Multi-pass membrane protein</topology>
    </subcellularLocation>
</comment>
<reference evidence="9 10" key="1">
    <citation type="submission" date="2020-08" db="EMBL/GenBank/DDBJ databases">
        <title>Plant Genome Project.</title>
        <authorList>
            <person name="Zhang R.-G."/>
        </authorList>
    </citation>
    <scope>NUCLEOTIDE SEQUENCE [LARGE SCALE GENOMIC DNA]</scope>
    <source>
        <tissue evidence="9">Rhizome</tissue>
    </source>
</reference>
<protein>
    <recommendedName>
        <fullName evidence="8">3-oxo-5-alpha-steroid 4-dehydrogenase C-terminal domain-containing protein</fullName>
    </recommendedName>
</protein>
<name>A0A8J5HAM5_ZINOF</name>
<dbReference type="PANTHER" id="PTHR14624:SF0">
    <property type="entry name" value="POLYPRENOL REDUCTASE"/>
    <property type="match status" value="1"/>
</dbReference>
<dbReference type="GO" id="GO:0006488">
    <property type="term" value="P:dolichol-linked oligosaccharide biosynthetic process"/>
    <property type="evidence" value="ECO:0007669"/>
    <property type="project" value="InterPro"/>
</dbReference>
<sequence length="341" mass="39586">MPPHLPVAAVHQKFPAARRSLTLRSRGEESPLPPSRSSLSRGFHLPYPLVQQLLVRYATTGIHRRATVRMDCSNSSHPTRLASDPPPWLPPSNAHWFCCQRKNHEKFDLSFSIWFYAYEKMLPLASESFGYETTASYLTGGAHIFSFNKAPLVNFELKHQKFKMHLFMSFHASFYTVAPISLGISCAPEALTYARDQILELILKGKEQMPNIQIDWVLVFKPFIYLEWQQWIGAVIFFWGWLHQHYCHTILGSLRRNRRADEYVIPHGDWFAYVSCPHYLAEIIIYLGILVASGGSDITIWLLFLFVVSNLAFAAAETHRWYHEKFDDYPKDRRAFIPFIY</sequence>
<evidence type="ECO:0000256" key="6">
    <source>
        <dbReference type="SAM" id="MobiDB-lite"/>
    </source>
</evidence>
<evidence type="ECO:0000256" key="4">
    <source>
        <dbReference type="ARBA" id="ARBA00022989"/>
    </source>
</evidence>
<keyword evidence="10" id="KW-1185">Reference proteome</keyword>
<evidence type="ECO:0000256" key="2">
    <source>
        <dbReference type="ARBA" id="ARBA00004922"/>
    </source>
</evidence>
<dbReference type="InterPro" id="IPR001104">
    <property type="entry name" value="3-oxo-5_a-steroid_4-DH_C"/>
</dbReference>
<dbReference type="GO" id="GO:0016095">
    <property type="term" value="P:polyprenol catabolic process"/>
    <property type="evidence" value="ECO:0007669"/>
    <property type="project" value="TreeGrafter"/>
</dbReference>
<dbReference type="Proteomes" id="UP000734854">
    <property type="component" value="Unassembled WGS sequence"/>
</dbReference>
<dbReference type="GO" id="GO:0005783">
    <property type="term" value="C:endoplasmic reticulum"/>
    <property type="evidence" value="ECO:0007669"/>
    <property type="project" value="TreeGrafter"/>
</dbReference>
<gene>
    <name evidence="9" type="ORF">ZIOFF_013814</name>
</gene>
<organism evidence="9 10">
    <name type="scientific">Zingiber officinale</name>
    <name type="common">Ginger</name>
    <name type="synonym">Amomum zingiber</name>
    <dbReference type="NCBI Taxonomy" id="94328"/>
    <lineage>
        <taxon>Eukaryota</taxon>
        <taxon>Viridiplantae</taxon>
        <taxon>Streptophyta</taxon>
        <taxon>Embryophyta</taxon>
        <taxon>Tracheophyta</taxon>
        <taxon>Spermatophyta</taxon>
        <taxon>Magnoliopsida</taxon>
        <taxon>Liliopsida</taxon>
        <taxon>Zingiberales</taxon>
        <taxon>Zingiberaceae</taxon>
        <taxon>Zingiber</taxon>
    </lineage>
</organism>
<feature type="transmembrane region" description="Helical" evidence="7">
    <location>
        <begin position="271"/>
        <end position="292"/>
    </location>
</feature>
<dbReference type="PANTHER" id="PTHR14624">
    <property type="entry name" value="DFG10 PROTEIN"/>
    <property type="match status" value="1"/>
</dbReference>
<keyword evidence="5 7" id="KW-0472">Membrane</keyword>
<feature type="transmembrane region" description="Helical" evidence="7">
    <location>
        <begin position="231"/>
        <end position="251"/>
    </location>
</feature>
<evidence type="ECO:0000256" key="7">
    <source>
        <dbReference type="SAM" id="Phobius"/>
    </source>
</evidence>
<keyword evidence="4 7" id="KW-1133">Transmembrane helix</keyword>
<keyword evidence="3 7" id="KW-0812">Transmembrane</keyword>
<dbReference type="Gene3D" id="1.20.120.1630">
    <property type="match status" value="1"/>
</dbReference>
<proteinExistence type="predicted"/>
<dbReference type="UniPathway" id="UPA00378"/>
<evidence type="ECO:0000256" key="1">
    <source>
        <dbReference type="ARBA" id="ARBA00004127"/>
    </source>
</evidence>
<comment type="caution">
    <text evidence="9">The sequence shown here is derived from an EMBL/GenBank/DDBJ whole genome shotgun (WGS) entry which is preliminary data.</text>
</comment>
<accession>A0A8J5HAM5</accession>
<evidence type="ECO:0000256" key="5">
    <source>
        <dbReference type="ARBA" id="ARBA00023136"/>
    </source>
</evidence>
<evidence type="ECO:0000259" key="8">
    <source>
        <dbReference type="Pfam" id="PF02544"/>
    </source>
</evidence>
<dbReference type="Pfam" id="PF02544">
    <property type="entry name" value="Steroid_dh"/>
    <property type="match status" value="1"/>
</dbReference>
<dbReference type="GO" id="GO:0003865">
    <property type="term" value="F:3-oxo-5-alpha-steroid 4-dehydrogenase activity"/>
    <property type="evidence" value="ECO:0007669"/>
    <property type="project" value="TreeGrafter"/>
</dbReference>
<evidence type="ECO:0000313" key="9">
    <source>
        <dbReference type="EMBL" id="KAG6523926.1"/>
    </source>
</evidence>
<feature type="region of interest" description="Disordered" evidence="6">
    <location>
        <begin position="18"/>
        <end position="38"/>
    </location>
</feature>
<dbReference type="AlphaFoldDB" id="A0A8J5HAM5"/>
<evidence type="ECO:0000256" key="3">
    <source>
        <dbReference type="ARBA" id="ARBA00022692"/>
    </source>
</evidence>
<dbReference type="EMBL" id="JACMSC010000004">
    <property type="protein sequence ID" value="KAG6523926.1"/>
    <property type="molecule type" value="Genomic_DNA"/>
</dbReference>
<feature type="transmembrane region" description="Helical" evidence="7">
    <location>
        <begin position="298"/>
        <end position="316"/>
    </location>
</feature>
<dbReference type="PROSITE" id="PS50244">
    <property type="entry name" value="S5A_REDUCTASE"/>
    <property type="match status" value="1"/>
</dbReference>